<sequence>MAIFALGSNGNGQLGIGHFEDVSVPQLSLFASPPDGGLEILSAAFGGNHSLLLLKNPIPPSIEHSSPPGACVYCSGLATTGACGLNSPADKVANFRPLMAFASTTSADSREADSATPTHIAATWEASVLVFDRVRVYTLGSGSKGELALGSLPAEIVRSASATRVPDFPPSGTEIVDLVASMAHVLAVLDDGRVFGWGNGRKGQLGEPADAVVKSPRQVFVAGDADFKAIRAVAGKEFSVLLDARGRVAVLGGEKWEIKSSAPTVLPDCIDIRAGWGNVYALHADGKLTAWGRNDHGQLPPADLPAISRIAVGSEHVVCLTKEGKDVISWGWGEHGNCGPGVDDKGDFKNRYNIIASHKNIAAEAEIGCIAAGCATSWINITSVKM</sequence>
<protein>
    <submittedName>
        <fullName evidence="4">RCC1 repeat-containing protein C10F6.04</fullName>
    </submittedName>
</protein>
<evidence type="ECO:0000256" key="1">
    <source>
        <dbReference type="ARBA" id="ARBA00022737"/>
    </source>
</evidence>
<dbReference type="InterPro" id="IPR009091">
    <property type="entry name" value="RCC1/BLIP-II"/>
</dbReference>
<gene>
    <name evidence="4" type="ORF">CFIMG_007274RA00001</name>
</gene>
<feature type="repeat" description="RCC1" evidence="2">
    <location>
        <begin position="192"/>
        <end position="245"/>
    </location>
</feature>
<dbReference type="EMBL" id="APWK03000106">
    <property type="protein sequence ID" value="PHH51034.1"/>
    <property type="molecule type" value="Genomic_DNA"/>
</dbReference>
<evidence type="ECO:0000259" key="3">
    <source>
        <dbReference type="Pfam" id="PF25390"/>
    </source>
</evidence>
<dbReference type="STRING" id="1035309.A0A2C5WZI9"/>
<feature type="repeat" description="RCC1" evidence="2">
    <location>
        <begin position="286"/>
        <end position="323"/>
    </location>
</feature>
<name>A0A2C5WZI9_9PEZI</name>
<dbReference type="Proteomes" id="UP000222788">
    <property type="component" value="Unassembled WGS sequence"/>
</dbReference>
<reference evidence="4 5" key="1">
    <citation type="journal article" date="2013" name="Fungal Biol.">
        <title>Analysis of microsatellite markers in the genome of the plant pathogen Ceratocystis fimbriata.</title>
        <authorList>
            <person name="Simpson M.C."/>
            <person name="Wilken P.M."/>
            <person name="Coetzee M.P."/>
            <person name="Wingfield M.J."/>
            <person name="Wingfield B.D."/>
        </authorList>
    </citation>
    <scope>NUCLEOTIDE SEQUENCE [LARGE SCALE GENOMIC DNA]</scope>
    <source>
        <strain evidence="4 5">CBS 114723</strain>
    </source>
</reference>
<dbReference type="InterPro" id="IPR000408">
    <property type="entry name" value="Reg_chr_condens"/>
</dbReference>
<feature type="domain" description="RCC1-like" evidence="3">
    <location>
        <begin position="3"/>
        <end position="345"/>
    </location>
</feature>
<keyword evidence="1" id="KW-0677">Repeat</keyword>
<dbReference type="InterPro" id="IPR058923">
    <property type="entry name" value="RCC1-like_dom"/>
</dbReference>
<organism evidence="4 5">
    <name type="scientific">Ceratocystis fimbriata CBS 114723</name>
    <dbReference type="NCBI Taxonomy" id="1035309"/>
    <lineage>
        <taxon>Eukaryota</taxon>
        <taxon>Fungi</taxon>
        <taxon>Dikarya</taxon>
        <taxon>Ascomycota</taxon>
        <taxon>Pezizomycotina</taxon>
        <taxon>Sordariomycetes</taxon>
        <taxon>Hypocreomycetidae</taxon>
        <taxon>Microascales</taxon>
        <taxon>Ceratocystidaceae</taxon>
        <taxon>Ceratocystis</taxon>
    </lineage>
</organism>
<accession>A0A2C5WZI9</accession>
<dbReference type="PANTHER" id="PTHR22870">
    <property type="entry name" value="REGULATOR OF CHROMOSOME CONDENSATION"/>
    <property type="match status" value="1"/>
</dbReference>
<dbReference type="OrthoDB" id="5370059at2759"/>
<evidence type="ECO:0000313" key="4">
    <source>
        <dbReference type="EMBL" id="PHH51034.1"/>
    </source>
</evidence>
<comment type="caution">
    <text evidence="4">The sequence shown here is derived from an EMBL/GenBank/DDBJ whole genome shotgun (WGS) entry which is preliminary data.</text>
</comment>
<reference evidence="4 5" key="2">
    <citation type="journal article" date="2013" name="IMA Fungus">
        <title>IMA Genome-F 1: Ceratocystis fimbriata: Draft nuclear genome sequence for the plant pathogen, Ceratocystis fimbriata.</title>
        <authorList>
            <person name="Wilken P.M."/>
            <person name="Steenkamp E.T."/>
            <person name="Wingfield M.J."/>
            <person name="de Beer Z.W."/>
            <person name="Wingfield B.D."/>
        </authorList>
    </citation>
    <scope>NUCLEOTIDE SEQUENCE [LARGE SCALE GENOMIC DNA]</scope>
    <source>
        <strain evidence="4 5">CBS 114723</strain>
    </source>
</reference>
<dbReference type="InterPro" id="IPR051210">
    <property type="entry name" value="Ub_ligase/GEF_domain"/>
</dbReference>
<dbReference type="Pfam" id="PF25390">
    <property type="entry name" value="WD40_RLD"/>
    <property type="match status" value="1"/>
</dbReference>
<evidence type="ECO:0000256" key="2">
    <source>
        <dbReference type="PROSITE-ProRule" id="PRU00235"/>
    </source>
</evidence>
<feature type="repeat" description="RCC1" evidence="2">
    <location>
        <begin position="134"/>
        <end position="191"/>
    </location>
</feature>
<dbReference type="Gene3D" id="2.130.10.30">
    <property type="entry name" value="Regulator of chromosome condensation 1/beta-lactamase-inhibitor protein II"/>
    <property type="match status" value="2"/>
</dbReference>
<proteinExistence type="predicted"/>
<dbReference type="PRINTS" id="PR00633">
    <property type="entry name" value="RCCNDNSATION"/>
</dbReference>
<keyword evidence="5" id="KW-1185">Reference proteome</keyword>
<dbReference type="PROSITE" id="PS50012">
    <property type="entry name" value="RCC1_3"/>
    <property type="match status" value="4"/>
</dbReference>
<dbReference type="PANTHER" id="PTHR22870:SF466">
    <property type="entry name" value="ANKYRIN REPEAT-CONTAINING PROTEIN"/>
    <property type="match status" value="1"/>
</dbReference>
<dbReference type="SUPFAM" id="SSF50985">
    <property type="entry name" value="RCC1/BLIP-II"/>
    <property type="match status" value="1"/>
</dbReference>
<evidence type="ECO:0000313" key="5">
    <source>
        <dbReference type="Proteomes" id="UP000222788"/>
    </source>
</evidence>
<feature type="repeat" description="RCC1" evidence="2">
    <location>
        <begin position="1"/>
        <end position="56"/>
    </location>
</feature>
<dbReference type="AlphaFoldDB" id="A0A2C5WZI9"/>